<comment type="caution">
    <text evidence="2">The sequence shown here is derived from an EMBL/GenBank/DDBJ whole genome shotgun (WGS) entry which is preliminary data.</text>
</comment>
<sequence length="108" mass="11239">MATTVYLKAEIFGPSLETVTDDEKAYLSSYIDNLASQLPSGATLDNTVMEDIGYGVREARYYVIGTDAVQSGDTGTAEAGTVETTATADAEESSQTSEAPDTSAAPEA</sequence>
<evidence type="ECO:0000256" key="1">
    <source>
        <dbReference type="SAM" id="MobiDB-lite"/>
    </source>
</evidence>
<evidence type="ECO:0000313" key="3">
    <source>
        <dbReference type="Proteomes" id="UP000436911"/>
    </source>
</evidence>
<proteinExistence type="predicted"/>
<protein>
    <submittedName>
        <fullName evidence="2">Uncharacterized protein</fullName>
    </submittedName>
</protein>
<dbReference type="Proteomes" id="UP000436911">
    <property type="component" value="Unassembled WGS sequence"/>
</dbReference>
<name>A0A7J4X560_AGRVI</name>
<evidence type="ECO:0000313" key="2">
    <source>
        <dbReference type="EMBL" id="KAA3527059.1"/>
    </source>
</evidence>
<reference evidence="2 3" key="1">
    <citation type="submission" date="2018-08" db="EMBL/GenBank/DDBJ databases">
        <title>Genome sequencing of Agrobacterium vitis strain ICMP 10754.</title>
        <authorList>
            <person name="Visnovsky S.B."/>
            <person name="Pitman A.R."/>
        </authorList>
    </citation>
    <scope>NUCLEOTIDE SEQUENCE [LARGE SCALE GENOMIC DNA]</scope>
    <source>
        <strain evidence="2 3">ICMP 10754</strain>
    </source>
</reference>
<organism evidence="2 3">
    <name type="scientific">Agrobacterium vitis</name>
    <name type="common">Rhizobium vitis</name>
    <dbReference type="NCBI Taxonomy" id="373"/>
    <lineage>
        <taxon>Bacteria</taxon>
        <taxon>Pseudomonadati</taxon>
        <taxon>Pseudomonadota</taxon>
        <taxon>Alphaproteobacteria</taxon>
        <taxon>Hyphomicrobiales</taxon>
        <taxon>Rhizobiaceae</taxon>
        <taxon>Rhizobium/Agrobacterium group</taxon>
        <taxon>Agrobacterium</taxon>
    </lineage>
</organism>
<dbReference type="AlphaFoldDB" id="A0A7J4X560"/>
<gene>
    <name evidence="2" type="ORF">DXT89_14085</name>
</gene>
<dbReference type="RefSeq" id="WP_149916811.1">
    <property type="nucleotide sequence ID" value="NZ_QUSG01000006.1"/>
</dbReference>
<feature type="compositionally biased region" description="Low complexity" evidence="1">
    <location>
        <begin position="72"/>
        <end position="99"/>
    </location>
</feature>
<dbReference type="EMBL" id="QUSG01000006">
    <property type="protein sequence ID" value="KAA3527059.1"/>
    <property type="molecule type" value="Genomic_DNA"/>
</dbReference>
<accession>A0A7J4X560</accession>
<feature type="region of interest" description="Disordered" evidence="1">
    <location>
        <begin position="70"/>
        <end position="108"/>
    </location>
</feature>